<dbReference type="SMART" id="SM00220">
    <property type="entry name" value="S_TKc"/>
    <property type="match status" value="1"/>
</dbReference>
<keyword evidence="9" id="KW-1133">Transmembrane helix</keyword>
<dbReference type="PROSITE" id="PS50011">
    <property type="entry name" value="PROTEIN_KINASE_DOM"/>
    <property type="match status" value="1"/>
</dbReference>
<keyword evidence="12" id="KW-1185">Reference proteome</keyword>
<dbReference type="PROSITE" id="PS00107">
    <property type="entry name" value="PROTEIN_KINASE_ATP"/>
    <property type="match status" value="1"/>
</dbReference>
<dbReference type="InterPro" id="IPR008271">
    <property type="entry name" value="Ser/Thr_kinase_AS"/>
</dbReference>
<dbReference type="EMBL" id="JBHTIL010000001">
    <property type="protein sequence ID" value="MFD0926867.1"/>
    <property type="molecule type" value="Genomic_DNA"/>
</dbReference>
<dbReference type="PANTHER" id="PTHR43289:SF6">
    <property type="entry name" value="SERINE_THREONINE-PROTEIN KINASE NEKL-3"/>
    <property type="match status" value="1"/>
</dbReference>
<feature type="transmembrane region" description="Helical" evidence="9">
    <location>
        <begin position="411"/>
        <end position="434"/>
    </location>
</feature>
<keyword evidence="4 7" id="KW-0547">Nucleotide-binding</keyword>
<evidence type="ECO:0000259" key="10">
    <source>
        <dbReference type="PROSITE" id="PS50011"/>
    </source>
</evidence>
<evidence type="ECO:0000256" key="5">
    <source>
        <dbReference type="ARBA" id="ARBA00022777"/>
    </source>
</evidence>
<evidence type="ECO:0000313" key="12">
    <source>
        <dbReference type="Proteomes" id="UP001597068"/>
    </source>
</evidence>
<dbReference type="InterPro" id="IPR017441">
    <property type="entry name" value="Protein_kinase_ATP_BS"/>
</dbReference>
<keyword evidence="6 7" id="KW-0067">ATP-binding</keyword>
<dbReference type="InterPro" id="IPR000719">
    <property type="entry name" value="Prot_kinase_dom"/>
</dbReference>
<proteinExistence type="predicted"/>
<keyword evidence="9" id="KW-0472">Membrane</keyword>
<evidence type="ECO:0000256" key="7">
    <source>
        <dbReference type="PROSITE-ProRule" id="PRU10141"/>
    </source>
</evidence>
<protein>
    <recommendedName>
        <fullName evidence="1">non-specific serine/threonine protein kinase</fullName>
        <ecNumber evidence="1">2.7.11.1</ecNumber>
    </recommendedName>
</protein>
<keyword evidence="9" id="KW-0812">Transmembrane</keyword>
<evidence type="ECO:0000256" key="1">
    <source>
        <dbReference type="ARBA" id="ARBA00012513"/>
    </source>
</evidence>
<dbReference type="Gene3D" id="3.30.200.20">
    <property type="entry name" value="Phosphorylase Kinase, domain 1"/>
    <property type="match status" value="1"/>
</dbReference>
<dbReference type="Pfam" id="PF00069">
    <property type="entry name" value="Pkinase"/>
    <property type="match status" value="1"/>
</dbReference>
<feature type="compositionally biased region" description="Pro residues" evidence="8">
    <location>
        <begin position="359"/>
        <end position="369"/>
    </location>
</feature>
<evidence type="ECO:0000313" key="11">
    <source>
        <dbReference type="EMBL" id="MFD0926867.1"/>
    </source>
</evidence>
<dbReference type="PROSITE" id="PS00108">
    <property type="entry name" value="PROTEIN_KINASE_ST"/>
    <property type="match status" value="1"/>
</dbReference>
<keyword evidence="3" id="KW-0808">Transferase</keyword>
<evidence type="ECO:0000256" key="6">
    <source>
        <dbReference type="ARBA" id="ARBA00022840"/>
    </source>
</evidence>
<gene>
    <name evidence="11" type="ORF">ACFQ04_14090</name>
</gene>
<feature type="binding site" evidence="7">
    <location>
        <position position="50"/>
    </location>
    <ligand>
        <name>ATP</name>
        <dbReference type="ChEBI" id="CHEBI:30616"/>
    </ligand>
</feature>
<dbReference type="InterPro" id="IPR011009">
    <property type="entry name" value="Kinase-like_dom_sf"/>
</dbReference>
<dbReference type="Proteomes" id="UP001597068">
    <property type="component" value="Unassembled WGS sequence"/>
</dbReference>
<evidence type="ECO:0000256" key="4">
    <source>
        <dbReference type="ARBA" id="ARBA00022741"/>
    </source>
</evidence>
<evidence type="ECO:0000256" key="9">
    <source>
        <dbReference type="SAM" id="Phobius"/>
    </source>
</evidence>
<keyword evidence="5 11" id="KW-0418">Kinase</keyword>
<evidence type="ECO:0000256" key="8">
    <source>
        <dbReference type="SAM" id="MobiDB-lite"/>
    </source>
</evidence>
<dbReference type="EC" id="2.7.11.1" evidence="1"/>
<sequence length="435" mass="44631">MTISPHPRHVPGPGSLIAGRYRLTSKLGGGGMGAVWLASDQLLDREVAVKQVVSTDGLSDAGADDVRTRALREGRMAARLNHPNAIAMHDIAVDGGEPWLVMEYVPSRSVAQILHSTGTLPVVHSAQIGAQVAAAMATAHTEGIVHRDIKPGNILVATTGRDAGLVKISDFGISRAKDEIQTAENGVITGTPAYFAPEVARGAEPTEASDVYSLGATVYTAVEGTPPFGVDEDSLVLLHRVARGEITPPQRAGVLAPVLLAMLEPSPTRRPTMAQARDQLAAVAAGPGGNPAAVLAAPLPRSEGGMPIWGGRSVPRNRSGRDRTGVSARTETGLPAARVRPATSHTAASPTPSSADPTRPAPTTTPPPAATTAADGSPSVAPPPADTAQPSVASRLLPGTPTPPDSADRTVPVRVVLIGAGIAVLVVLLLLLVFL</sequence>
<dbReference type="SUPFAM" id="SSF56112">
    <property type="entry name" value="Protein kinase-like (PK-like)"/>
    <property type="match status" value="1"/>
</dbReference>
<dbReference type="PANTHER" id="PTHR43289">
    <property type="entry name" value="MITOGEN-ACTIVATED PROTEIN KINASE KINASE KINASE 20-RELATED"/>
    <property type="match status" value="1"/>
</dbReference>
<name>A0ABW3G8U5_9NOCA</name>
<evidence type="ECO:0000256" key="3">
    <source>
        <dbReference type="ARBA" id="ARBA00022679"/>
    </source>
</evidence>
<feature type="compositionally biased region" description="Low complexity" evidence="8">
    <location>
        <begin position="341"/>
        <end position="358"/>
    </location>
</feature>
<comment type="caution">
    <text evidence="11">The sequence shown here is derived from an EMBL/GenBank/DDBJ whole genome shotgun (WGS) entry which is preliminary data.</text>
</comment>
<organism evidence="11 12">
    <name type="scientific">Williamsia deligens</name>
    <dbReference type="NCBI Taxonomy" id="321325"/>
    <lineage>
        <taxon>Bacteria</taxon>
        <taxon>Bacillati</taxon>
        <taxon>Actinomycetota</taxon>
        <taxon>Actinomycetes</taxon>
        <taxon>Mycobacteriales</taxon>
        <taxon>Nocardiaceae</taxon>
        <taxon>Williamsia</taxon>
    </lineage>
</organism>
<dbReference type="Gene3D" id="1.10.510.10">
    <property type="entry name" value="Transferase(Phosphotransferase) domain 1"/>
    <property type="match status" value="1"/>
</dbReference>
<reference evidence="12" key="1">
    <citation type="journal article" date="2019" name="Int. J. Syst. Evol. Microbiol.">
        <title>The Global Catalogue of Microorganisms (GCM) 10K type strain sequencing project: providing services to taxonomists for standard genome sequencing and annotation.</title>
        <authorList>
            <consortium name="The Broad Institute Genomics Platform"/>
            <consortium name="The Broad Institute Genome Sequencing Center for Infectious Disease"/>
            <person name="Wu L."/>
            <person name="Ma J."/>
        </authorList>
    </citation>
    <scope>NUCLEOTIDE SEQUENCE [LARGE SCALE GENOMIC DNA]</scope>
    <source>
        <strain evidence="12">CCUG 50873</strain>
    </source>
</reference>
<dbReference type="CDD" id="cd14014">
    <property type="entry name" value="STKc_PknB_like"/>
    <property type="match status" value="1"/>
</dbReference>
<feature type="region of interest" description="Disordered" evidence="8">
    <location>
        <begin position="284"/>
        <end position="408"/>
    </location>
</feature>
<keyword evidence="2" id="KW-0723">Serine/threonine-protein kinase</keyword>
<feature type="compositionally biased region" description="Low complexity" evidence="8">
    <location>
        <begin position="284"/>
        <end position="300"/>
    </location>
</feature>
<dbReference type="GO" id="GO:0016301">
    <property type="term" value="F:kinase activity"/>
    <property type="evidence" value="ECO:0007669"/>
    <property type="project" value="UniProtKB-KW"/>
</dbReference>
<evidence type="ECO:0000256" key="2">
    <source>
        <dbReference type="ARBA" id="ARBA00022527"/>
    </source>
</evidence>
<accession>A0ABW3G8U5</accession>
<dbReference type="RefSeq" id="WP_253645293.1">
    <property type="nucleotide sequence ID" value="NZ_BAAAMO010000002.1"/>
</dbReference>
<feature type="domain" description="Protein kinase" evidence="10">
    <location>
        <begin position="21"/>
        <end position="283"/>
    </location>
</feature>